<accession>A0A0F9KFY4</accession>
<protein>
    <recommendedName>
        <fullName evidence="2">Dephospho-CoA kinase</fullName>
    </recommendedName>
</protein>
<dbReference type="InterPro" id="IPR027417">
    <property type="entry name" value="P-loop_NTPase"/>
</dbReference>
<evidence type="ECO:0008006" key="2">
    <source>
        <dbReference type="Google" id="ProtNLM"/>
    </source>
</evidence>
<reference evidence="1" key="1">
    <citation type="journal article" date="2015" name="Nature">
        <title>Complex archaea that bridge the gap between prokaryotes and eukaryotes.</title>
        <authorList>
            <person name="Spang A."/>
            <person name="Saw J.H."/>
            <person name="Jorgensen S.L."/>
            <person name="Zaremba-Niedzwiedzka K."/>
            <person name="Martijn J."/>
            <person name="Lind A.E."/>
            <person name="van Eijk R."/>
            <person name="Schleper C."/>
            <person name="Guy L."/>
            <person name="Ettema T.J."/>
        </authorList>
    </citation>
    <scope>NUCLEOTIDE SEQUENCE</scope>
</reference>
<dbReference type="Gene3D" id="3.40.50.300">
    <property type="entry name" value="P-loop containing nucleotide triphosphate hydrolases"/>
    <property type="match status" value="1"/>
</dbReference>
<organism evidence="1">
    <name type="scientific">marine sediment metagenome</name>
    <dbReference type="NCBI Taxonomy" id="412755"/>
    <lineage>
        <taxon>unclassified sequences</taxon>
        <taxon>metagenomes</taxon>
        <taxon>ecological metagenomes</taxon>
    </lineage>
</organism>
<comment type="caution">
    <text evidence="1">The sequence shown here is derived from an EMBL/GenBank/DDBJ whole genome shotgun (WGS) entry which is preliminary data.</text>
</comment>
<dbReference type="EMBL" id="LAZR01013643">
    <property type="protein sequence ID" value="KKM21028.1"/>
    <property type="molecule type" value="Genomic_DNA"/>
</dbReference>
<name>A0A0F9KFY4_9ZZZZ</name>
<dbReference type="AlphaFoldDB" id="A0A0F9KFY4"/>
<dbReference type="PANTHER" id="PTHR41930:SF1">
    <property type="entry name" value="DEPHOSPHO-COA KINASE"/>
    <property type="match status" value="1"/>
</dbReference>
<proteinExistence type="predicted"/>
<dbReference type="PANTHER" id="PTHR41930">
    <property type="entry name" value="UPF0200 PROTEIN MJ1399"/>
    <property type="match status" value="1"/>
</dbReference>
<dbReference type="Pfam" id="PF13238">
    <property type="entry name" value="AAA_18"/>
    <property type="match status" value="1"/>
</dbReference>
<sequence>MKPIILAFAGGIASGKSTLSLNVANTLGWKHLGFGNYIRDIAFQKGITPSRENLQQLGERLINELGWEKFCINFLKNGKWYNKIPLIIDGVRHIEILDALTKITSPYEVLLVFISLNYNERLSRLKERDNWKKNNLKKYDSHSTEIQINSKLKEIADICVDGHKSIKNLTKEIISWLNQV</sequence>
<evidence type="ECO:0000313" key="1">
    <source>
        <dbReference type="EMBL" id="KKM21028.1"/>
    </source>
</evidence>
<gene>
    <name evidence="1" type="ORF">LCGC14_1639590</name>
</gene>
<dbReference type="SUPFAM" id="SSF52540">
    <property type="entry name" value="P-loop containing nucleoside triphosphate hydrolases"/>
    <property type="match status" value="1"/>
</dbReference>